<sequence length="287" mass="31516">MTSSTSVSKTGLNNDNVIFAANESEVKRLDKQHKVVYAAMPQLVLAPIDLSQGGYRILDQATGSGIWIRDVRQAAGSASNTWVGTDIEDSYFPRDPPSDTSYHHQSMTEPWPVDWQGTFDLVHSRMALPGVGLNPLEEVVKSLIGLAKPGGWIQLVEMEWEGWEAGPALQLFHDAMKQLVSMVTNGQGVDMRERLIVMFNKAGLVDVGYRIIDVPLGTKAKEEVQETSLQSMFATASFATDTLKKLPPIEIAGEELDSIPSKLVEELREIGGGFKLFTLWAQKPSSA</sequence>
<evidence type="ECO:0000313" key="2">
    <source>
        <dbReference type="Proteomes" id="UP000799754"/>
    </source>
</evidence>
<gene>
    <name evidence="1" type="ORF">BU25DRAFT_238185</name>
</gene>
<comment type="caution">
    <text evidence="1">The sequence shown here is derived from an EMBL/GenBank/DDBJ whole genome shotgun (WGS) entry which is preliminary data.</text>
</comment>
<organism evidence="1 2">
    <name type="scientific">Macroventuria anomochaeta</name>
    <dbReference type="NCBI Taxonomy" id="301207"/>
    <lineage>
        <taxon>Eukaryota</taxon>
        <taxon>Fungi</taxon>
        <taxon>Dikarya</taxon>
        <taxon>Ascomycota</taxon>
        <taxon>Pezizomycotina</taxon>
        <taxon>Dothideomycetes</taxon>
        <taxon>Pleosporomycetidae</taxon>
        <taxon>Pleosporales</taxon>
        <taxon>Pleosporineae</taxon>
        <taxon>Didymellaceae</taxon>
        <taxon>Macroventuria</taxon>
    </lineage>
</organism>
<evidence type="ECO:0000313" key="1">
    <source>
        <dbReference type="EMBL" id="KAF2621457.1"/>
    </source>
</evidence>
<reference evidence="1" key="1">
    <citation type="journal article" date="2020" name="Stud. Mycol.">
        <title>101 Dothideomycetes genomes: a test case for predicting lifestyles and emergence of pathogens.</title>
        <authorList>
            <person name="Haridas S."/>
            <person name="Albert R."/>
            <person name="Binder M."/>
            <person name="Bloem J."/>
            <person name="Labutti K."/>
            <person name="Salamov A."/>
            <person name="Andreopoulos B."/>
            <person name="Baker S."/>
            <person name="Barry K."/>
            <person name="Bills G."/>
            <person name="Bluhm B."/>
            <person name="Cannon C."/>
            <person name="Castanera R."/>
            <person name="Culley D."/>
            <person name="Daum C."/>
            <person name="Ezra D."/>
            <person name="Gonzalez J."/>
            <person name="Henrissat B."/>
            <person name="Kuo A."/>
            <person name="Liang C."/>
            <person name="Lipzen A."/>
            <person name="Lutzoni F."/>
            <person name="Magnuson J."/>
            <person name="Mondo S."/>
            <person name="Nolan M."/>
            <person name="Ohm R."/>
            <person name="Pangilinan J."/>
            <person name="Park H.-J."/>
            <person name="Ramirez L."/>
            <person name="Alfaro M."/>
            <person name="Sun H."/>
            <person name="Tritt A."/>
            <person name="Yoshinaga Y."/>
            <person name="Zwiers L.-H."/>
            <person name="Turgeon B."/>
            <person name="Goodwin S."/>
            <person name="Spatafora J."/>
            <person name="Crous P."/>
            <person name="Grigoriev I."/>
        </authorList>
    </citation>
    <scope>NUCLEOTIDE SEQUENCE</scope>
    <source>
        <strain evidence="1">CBS 525.71</strain>
    </source>
</reference>
<keyword evidence="1" id="KW-0808">Transferase</keyword>
<proteinExistence type="predicted"/>
<keyword evidence="1" id="KW-0489">Methyltransferase</keyword>
<name>A0ACB6RKF2_9PLEO</name>
<accession>A0ACB6RKF2</accession>
<dbReference type="EMBL" id="MU006755">
    <property type="protein sequence ID" value="KAF2621457.1"/>
    <property type="molecule type" value="Genomic_DNA"/>
</dbReference>
<keyword evidence="2" id="KW-1185">Reference proteome</keyword>
<protein>
    <submittedName>
        <fullName evidence="1">S-adenosyl-L-methionine-dependent methyltransferase</fullName>
    </submittedName>
</protein>
<dbReference type="Proteomes" id="UP000799754">
    <property type="component" value="Unassembled WGS sequence"/>
</dbReference>